<sequence length="542" mass="60577">MTKAVRQGGPLLGRRKMGGLAAGALVAGAFPAATSTFAQAADASTFVSGFALPMNLDPHQVYDVPMQSMMLNAYDNLYRYEGDPPEIVPWLAESHTVSDDGLSWEFKLRPNLKFHDDSPLTADDVVYSFRRMLALALAPAGAFLKILKPENVTAPEPLLVRFKLETSYAPFLAAIPSICIVNPRAIKPNEKNGDWGKTWLASNGAGSGAYRIVPEGYRPLEYLDMEINEGHFKGWSDNAKPVKKIAYRPTKETSTRILALLNGTLDCTDPNLPADQVEQINASKIAFVQKDIVMRTFVVRMNNTKPPFDNLNARLCFAHAFNYMGFINDILGGYATRDPYPMPENLWGVPKDAKGYDYDLKKAKEYMAKAMAEGAPMKRPLEIHVQSENEQSVQGAQLFQSELAQIGINLKVVGNIWSNLTTAAAKPETTPDMWVHWVSTYFVDPENWVGQMYDSQFHGTWKASSYYKNPEVDVLLRKARGLVKQEERAPLYEQAIRKIMADSPDIWIYNSMQLQGFNKRVKGRRFCTVGQGAELRWITLAG</sequence>
<dbReference type="STRING" id="225324.SAMN02745126_03511"/>
<name>A0A1T4R2G2_9HYPH</name>
<evidence type="ECO:0000313" key="6">
    <source>
        <dbReference type="Proteomes" id="UP000190092"/>
    </source>
</evidence>
<keyword evidence="6" id="KW-1185">Reference proteome</keyword>
<dbReference type="GO" id="GO:0030288">
    <property type="term" value="C:outer membrane-bounded periplasmic space"/>
    <property type="evidence" value="ECO:0007669"/>
    <property type="project" value="UniProtKB-ARBA"/>
</dbReference>
<dbReference type="GO" id="GO:0015833">
    <property type="term" value="P:peptide transport"/>
    <property type="evidence" value="ECO:0007669"/>
    <property type="project" value="TreeGrafter"/>
</dbReference>
<dbReference type="GO" id="GO:1904680">
    <property type="term" value="F:peptide transmembrane transporter activity"/>
    <property type="evidence" value="ECO:0007669"/>
    <property type="project" value="TreeGrafter"/>
</dbReference>
<dbReference type="OrthoDB" id="7318145at2"/>
<dbReference type="PANTHER" id="PTHR30290">
    <property type="entry name" value="PERIPLASMIC BINDING COMPONENT OF ABC TRANSPORTER"/>
    <property type="match status" value="1"/>
</dbReference>
<dbReference type="InterPro" id="IPR030678">
    <property type="entry name" value="Peptide/Ni-bd"/>
</dbReference>
<gene>
    <name evidence="5" type="ORF">SAMN02745126_03511</name>
</gene>
<dbReference type="InterPro" id="IPR039424">
    <property type="entry name" value="SBP_5"/>
</dbReference>
<evidence type="ECO:0000256" key="1">
    <source>
        <dbReference type="ARBA" id="ARBA00004418"/>
    </source>
</evidence>
<evidence type="ECO:0000313" key="5">
    <source>
        <dbReference type="EMBL" id="SKA10232.1"/>
    </source>
</evidence>
<dbReference type="AlphaFoldDB" id="A0A1T4R2G2"/>
<dbReference type="InterPro" id="IPR006311">
    <property type="entry name" value="TAT_signal"/>
</dbReference>
<dbReference type="InterPro" id="IPR000914">
    <property type="entry name" value="SBP_5_dom"/>
</dbReference>
<dbReference type="PANTHER" id="PTHR30290:SF34">
    <property type="entry name" value="ABC TRANSPORTER, PERIPLASMIC OLIGO-PEPTIDE BINDING PROTEIN, PUTATIVE-RELATED"/>
    <property type="match status" value="1"/>
</dbReference>
<dbReference type="SUPFAM" id="SSF53850">
    <property type="entry name" value="Periplasmic binding protein-like II"/>
    <property type="match status" value="1"/>
</dbReference>
<dbReference type="PROSITE" id="PS51318">
    <property type="entry name" value="TAT"/>
    <property type="match status" value="1"/>
</dbReference>
<dbReference type="CDD" id="cd08512">
    <property type="entry name" value="PBP2_NikA_DppA_OppA_like_7"/>
    <property type="match status" value="1"/>
</dbReference>
<reference evidence="6" key="1">
    <citation type="submission" date="2017-02" db="EMBL/GenBank/DDBJ databases">
        <authorList>
            <person name="Varghese N."/>
            <person name="Submissions S."/>
        </authorList>
    </citation>
    <scope>NUCLEOTIDE SEQUENCE [LARGE SCALE GENOMIC DNA]</scope>
    <source>
        <strain evidence="6">ATCC 27094</strain>
    </source>
</reference>
<dbReference type="GO" id="GO:0043190">
    <property type="term" value="C:ATP-binding cassette (ABC) transporter complex"/>
    <property type="evidence" value="ECO:0007669"/>
    <property type="project" value="InterPro"/>
</dbReference>
<dbReference type="Gene3D" id="3.40.190.10">
    <property type="entry name" value="Periplasmic binding protein-like II"/>
    <property type="match status" value="1"/>
</dbReference>
<dbReference type="Proteomes" id="UP000190092">
    <property type="component" value="Unassembled WGS sequence"/>
</dbReference>
<dbReference type="Gene3D" id="3.90.76.10">
    <property type="entry name" value="Dipeptide-binding Protein, Domain 1"/>
    <property type="match status" value="1"/>
</dbReference>
<feature type="chain" id="PRO_5010552252" evidence="3">
    <location>
        <begin position="41"/>
        <end position="542"/>
    </location>
</feature>
<accession>A0A1T4R2G2</accession>
<proteinExistence type="inferred from homology"/>
<dbReference type="RefSeq" id="WP_085935212.1">
    <property type="nucleotide sequence ID" value="NZ_FUWJ01000004.1"/>
</dbReference>
<keyword evidence="3" id="KW-0732">Signal</keyword>
<evidence type="ECO:0000256" key="2">
    <source>
        <dbReference type="ARBA" id="ARBA00005695"/>
    </source>
</evidence>
<feature type="domain" description="Solute-binding protein family 5" evidence="4">
    <location>
        <begin position="86"/>
        <end position="455"/>
    </location>
</feature>
<organism evidence="5 6">
    <name type="scientific">Enhydrobacter aerosaccus</name>
    <dbReference type="NCBI Taxonomy" id="225324"/>
    <lineage>
        <taxon>Bacteria</taxon>
        <taxon>Pseudomonadati</taxon>
        <taxon>Pseudomonadota</taxon>
        <taxon>Alphaproteobacteria</taxon>
        <taxon>Hyphomicrobiales</taxon>
        <taxon>Enhydrobacter</taxon>
    </lineage>
</organism>
<evidence type="ECO:0000256" key="3">
    <source>
        <dbReference type="SAM" id="SignalP"/>
    </source>
</evidence>
<comment type="subcellular location">
    <subcellularLocation>
        <location evidence="1">Periplasm</location>
    </subcellularLocation>
</comment>
<dbReference type="EMBL" id="FUWJ01000004">
    <property type="protein sequence ID" value="SKA10232.1"/>
    <property type="molecule type" value="Genomic_DNA"/>
</dbReference>
<protein>
    <submittedName>
        <fullName evidence="5">Peptide/nickel transport system substrate-binding protein</fullName>
    </submittedName>
</protein>
<feature type="signal peptide" evidence="3">
    <location>
        <begin position="1"/>
        <end position="40"/>
    </location>
</feature>
<comment type="similarity">
    <text evidence="2">Belongs to the bacterial solute-binding protein 5 family.</text>
</comment>
<dbReference type="PIRSF" id="PIRSF002741">
    <property type="entry name" value="MppA"/>
    <property type="match status" value="1"/>
</dbReference>
<evidence type="ECO:0000259" key="4">
    <source>
        <dbReference type="Pfam" id="PF00496"/>
    </source>
</evidence>
<dbReference type="Pfam" id="PF00496">
    <property type="entry name" value="SBP_bac_5"/>
    <property type="match status" value="1"/>
</dbReference>
<dbReference type="Gene3D" id="3.10.105.10">
    <property type="entry name" value="Dipeptide-binding Protein, Domain 3"/>
    <property type="match status" value="1"/>
</dbReference>